<name>A0A089QFC4_9LACO</name>
<organism evidence="1 2">
    <name type="scientific">Ligilactobacillus salivarius</name>
    <dbReference type="NCBI Taxonomy" id="1624"/>
    <lineage>
        <taxon>Bacteria</taxon>
        <taxon>Bacillati</taxon>
        <taxon>Bacillota</taxon>
        <taxon>Bacilli</taxon>
        <taxon>Lactobacillales</taxon>
        <taxon>Lactobacillaceae</taxon>
        <taxon>Ligilactobacillus</taxon>
    </lineage>
</organism>
<dbReference type="KEGG" id="lsj:LSJ_3133c"/>
<keyword evidence="1" id="KW-0614">Plasmid</keyword>
<accession>A0A089QFC4</accession>
<geneLocation type="plasmid" evidence="1 2">
    <name>pMP1046B</name>
</geneLocation>
<reference evidence="1 2" key="1">
    <citation type="journal article" date="2014" name="BMC Genomics">
        <title>Unusual genome complexity in Lactobacillus salivarius JCM1046.</title>
        <authorList>
            <person name="Raftis E.J."/>
            <person name="Forde B.M."/>
            <person name="Claesson M.J."/>
            <person name="O'Toole P.W."/>
        </authorList>
    </citation>
    <scope>NUCLEOTIDE SEQUENCE [LARGE SCALE GENOMIC DNA]</scope>
    <source>
        <strain evidence="1 2">JCM1046</strain>
        <plasmid evidence="1 2">pMP1046B</plasmid>
    </source>
</reference>
<evidence type="ECO:0000313" key="1">
    <source>
        <dbReference type="EMBL" id="AIR11749.1"/>
    </source>
</evidence>
<sequence length="74" mass="8337">MEFRTTQMSYNFGQDGVTDSINITITGQEDSNYITGSFKIIKEDLAGQEAEALDDLTRKEAFNICKKKFATYLA</sequence>
<proteinExistence type="predicted"/>
<dbReference type="Proteomes" id="UP000029488">
    <property type="component" value="Plasmid pMP1046B"/>
</dbReference>
<protein>
    <submittedName>
        <fullName evidence="1">Uncharacterized protein</fullName>
    </submittedName>
</protein>
<dbReference type="AlphaFoldDB" id="A0A089QFC4"/>
<dbReference type="RefSeq" id="WP_044005878.1">
    <property type="nucleotide sequence ID" value="NZ_CP007648.1"/>
</dbReference>
<evidence type="ECO:0000313" key="2">
    <source>
        <dbReference type="Proteomes" id="UP000029488"/>
    </source>
</evidence>
<gene>
    <name evidence="1" type="ORF">LSJ_3133c</name>
</gene>
<dbReference type="EMBL" id="CP007648">
    <property type="protein sequence ID" value="AIR11749.1"/>
    <property type="molecule type" value="Genomic_DNA"/>
</dbReference>